<proteinExistence type="predicted"/>
<evidence type="ECO:0000313" key="2">
    <source>
        <dbReference type="Proteomes" id="UP000664628"/>
    </source>
</evidence>
<gene>
    <name evidence="1" type="ORF">J2I46_27250</name>
</gene>
<reference evidence="1 2" key="1">
    <citation type="submission" date="2021-03" db="EMBL/GenBank/DDBJ databases">
        <title>Fibrella sp. HMF5405 genome sequencing and assembly.</title>
        <authorList>
            <person name="Kang H."/>
            <person name="Kim H."/>
            <person name="Bae S."/>
            <person name="Joh K."/>
        </authorList>
    </citation>
    <scope>NUCLEOTIDE SEQUENCE [LARGE SCALE GENOMIC DNA]</scope>
    <source>
        <strain evidence="1 2">HMF5405</strain>
    </source>
</reference>
<dbReference type="EMBL" id="JAFMYW010000011">
    <property type="protein sequence ID" value="MBO0952310.1"/>
    <property type="molecule type" value="Genomic_DNA"/>
</dbReference>
<keyword evidence="2" id="KW-1185">Reference proteome</keyword>
<protein>
    <submittedName>
        <fullName evidence="1">Uncharacterized protein</fullName>
    </submittedName>
</protein>
<comment type="caution">
    <text evidence="1">The sequence shown here is derived from an EMBL/GenBank/DDBJ whole genome shotgun (WGS) entry which is preliminary data.</text>
</comment>
<dbReference type="RefSeq" id="WP_207332265.1">
    <property type="nucleotide sequence ID" value="NZ_JAFMYW010000011.1"/>
</dbReference>
<accession>A0ABS3JQN2</accession>
<evidence type="ECO:0000313" key="1">
    <source>
        <dbReference type="EMBL" id="MBO0952310.1"/>
    </source>
</evidence>
<dbReference type="Proteomes" id="UP000664628">
    <property type="component" value="Unassembled WGS sequence"/>
</dbReference>
<organism evidence="1 2">
    <name type="scientific">Fibrella forsythiae</name>
    <dbReference type="NCBI Taxonomy" id="2817061"/>
    <lineage>
        <taxon>Bacteria</taxon>
        <taxon>Pseudomonadati</taxon>
        <taxon>Bacteroidota</taxon>
        <taxon>Cytophagia</taxon>
        <taxon>Cytophagales</taxon>
        <taxon>Spirosomataceae</taxon>
        <taxon>Fibrella</taxon>
    </lineage>
</organism>
<name>A0ABS3JQN2_9BACT</name>
<sequence>MQLQTLLTSLQRYLTIEYPYSVHVLYAATNDSFEAGYRQVLARFPTVQFRRERQQHSLVWPRPFAYWKNAIRYVRQAGLRQTTDFKEVVELVLSKSTAEGVMFLTDDSIFTHPVWLDAVRLDTVLSDPASTYSFSLRHGLTLEPCPTDIQQNPAGGYAWQVRSRQTDMKHWDWRFSVDGHVYPIRALLPILRRLHYANPNSLEGFVNDYIREECPDLFHTLLFDERPSLVGFILNKVQTFNGNRSFNVSPTYLNDKLLAGYKLTYRYETPVTDFQPLLTGITLTDTLTDETQFISIND</sequence>